<dbReference type="OrthoDB" id="10059918at2759"/>
<proteinExistence type="predicted"/>
<protein>
    <submittedName>
        <fullName evidence="2">Uncharacterized protein</fullName>
    </submittedName>
</protein>
<name>A0A9Q0MW38_9DIPT</name>
<comment type="caution">
    <text evidence="2">The sequence shown here is derived from an EMBL/GenBank/DDBJ whole genome shotgun (WGS) entry which is preliminary data.</text>
</comment>
<feature type="compositionally biased region" description="Low complexity" evidence="1">
    <location>
        <begin position="84"/>
        <end position="96"/>
    </location>
</feature>
<sequence length="300" mass="32468">MARTFPPQDSTESSLDVPVLEALQRRHSDVKLGSSVQLSTGNGLGLAPPRSPELRRHSDVSPASLKELEKLKGGKTPNDEWGRGRSTAPSRSSSPPRRGDFDIPPIRIGSRRQSRVGRQHSYDDEIKIAGPGGGSQTDLGLGIPSIPRRASAYDVFAPGILAAAAQAAAQSSVGGPPSRRASFRIPPSDDMPQNDNSPSPDNGSPVLMVEEDRRMRRRGSQLPDIAALRDRGALPTSINIPMNPTQFQQPNLEDLEAPRRQQSMDGEAIKIVIHDVDSGSICASKRRVVLRRDPTDKAHR</sequence>
<evidence type="ECO:0000313" key="2">
    <source>
        <dbReference type="EMBL" id="KAJ6638210.1"/>
    </source>
</evidence>
<dbReference type="Proteomes" id="UP001151699">
    <property type="component" value="Chromosome X"/>
</dbReference>
<feature type="compositionally biased region" description="Basic residues" evidence="1">
    <location>
        <begin position="109"/>
        <end position="118"/>
    </location>
</feature>
<accession>A0A9Q0MW38</accession>
<evidence type="ECO:0000256" key="1">
    <source>
        <dbReference type="SAM" id="MobiDB-lite"/>
    </source>
</evidence>
<dbReference type="EMBL" id="WJQU01000003">
    <property type="protein sequence ID" value="KAJ6638210.1"/>
    <property type="molecule type" value="Genomic_DNA"/>
</dbReference>
<feature type="compositionally biased region" description="Basic and acidic residues" evidence="1">
    <location>
        <begin position="66"/>
        <end position="83"/>
    </location>
</feature>
<feature type="region of interest" description="Disordered" evidence="1">
    <location>
        <begin position="1"/>
        <end position="20"/>
    </location>
</feature>
<evidence type="ECO:0000313" key="3">
    <source>
        <dbReference type="Proteomes" id="UP001151699"/>
    </source>
</evidence>
<gene>
    <name evidence="2" type="ORF">Bhyg_10943</name>
</gene>
<feature type="region of interest" description="Disordered" evidence="1">
    <location>
        <begin position="29"/>
        <end position="137"/>
    </location>
</feature>
<feature type="compositionally biased region" description="Polar residues" evidence="1">
    <location>
        <begin position="191"/>
        <end position="202"/>
    </location>
</feature>
<feature type="region of interest" description="Disordered" evidence="1">
    <location>
        <begin position="171"/>
        <end position="206"/>
    </location>
</feature>
<reference evidence="2" key="1">
    <citation type="submission" date="2022-07" db="EMBL/GenBank/DDBJ databases">
        <authorList>
            <person name="Trinca V."/>
            <person name="Uliana J.V.C."/>
            <person name="Torres T.T."/>
            <person name="Ward R.J."/>
            <person name="Monesi N."/>
        </authorList>
    </citation>
    <scope>NUCLEOTIDE SEQUENCE</scope>
    <source>
        <strain evidence="2">HSMRA1968</strain>
        <tissue evidence="2">Whole embryos</tissue>
    </source>
</reference>
<feature type="non-terminal residue" evidence="2">
    <location>
        <position position="300"/>
    </location>
</feature>
<organism evidence="2 3">
    <name type="scientific">Pseudolycoriella hygida</name>
    <dbReference type="NCBI Taxonomy" id="35572"/>
    <lineage>
        <taxon>Eukaryota</taxon>
        <taxon>Metazoa</taxon>
        <taxon>Ecdysozoa</taxon>
        <taxon>Arthropoda</taxon>
        <taxon>Hexapoda</taxon>
        <taxon>Insecta</taxon>
        <taxon>Pterygota</taxon>
        <taxon>Neoptera</taxon>
        <taxon>Endopterygota</taxon>
        <taxon>Diptera</taxon>
        <taxon>Nematocera</taxon>
        <taxon>Sciaroidea</taxon>
        <taxon>Sciaridae</taxon>
        <taxon>Pseudolycoriella</taxon>
    </lineage>
</organism>
<dbReference type="AlphaFoldDB" id="A0A9Q0MW38"/>
<keyword evidence="3" id="KW-1185">Reference proteome</keyword>